<dbReference type="InterPro" id="IPR003767">
    <property type="entry name" value="Malate/L-lactate_DH-like"/>
</dbReference>
<evidence type="ECO:0000313" key="6">
    <source>
        <dbReference type="Proteomes" id="UP000190130"/>
    </source>
</evidence>
<dbReference type="PANTHER" id="PTHR11091">
    <property type="entry name" value="OXIDOREDUCTASE-RELATED"/>
    <property type="match status" value="1"/>
</dbReference>
<dbReference type="Proteomes" id="UP000190130">
    <property type="component" value="Unassembled WGS sequence"/>
</dbReference>
<evidence type="ECO:0000256" key="2">
    <source>
        <dbReference type="ARBA" id="ARBA00023002"/>
    </source>
</evidence>
<evidence type="ECO:0000313" key="3">
    <source>
        <dbReference type="EMBL" id="KQK28136.1"/>
    </source>
</evidence>
<dbReference type="RefSeq" id="WP_055730436.1">
    <property type="nucleotide sequence ID" value="NZ_FUYX01000002.1"/>
</dbReference>
<sequence>MKLSLQDATDRIAAVFERRGCSAAVARSVARALVAAEADGLKGHGLSRIPTYLAMLATGKVDGRAVPQMRKTAPGVLGIDAADGYAYPAIDLALDTLPALTHSQGVAIAAIRRSNHCGVAGHHAEALAREGLVALLFANAPAAIAPWGGRAPVFGTNPIAFAAPLEGAEPIVVDLSVSKVARGNILAAKQRNQPIPEGWALDAEGNATTDPAAALAGTMIPFGDAKGAALALMVEILSACLVGANLSAEATNFFDGEGPPPGVGQLIVAFDPAAFGHDGFGARMAMLAQIVLGQEGVRLPGARRVALRRQAQEQGLEIPPEIADAFS</sequence>
<reference evidence="4 6" key="2">
    <citation type="submission" date="2017-02" db="EMBL/GenBank/DDBJ databases">
        <authorList>
            <person name="Peterson S.W."/>
        </authorList>
    </citation>
    <scope>NUCLEOTIDE SEQUENCE [LARGE SCALE GENOMIC DNA]</scope>
    <source>
        <strain evidence="4 6">DSM 9653</strain>
    </source>
</reference>
<keyword evidence="2" id="KW-0560">Oxidoreductase</keyword>
<gene>
    <name evidence="3" type="ORF">ARD30_22610</name>
    <name evidence="4" type="ORF">SAMN05660750_00994</name>
</gene>
<dbReference type="InterPro" id="IPR043143">
    <property type="entry name" value="Mal/L-sulf/L-lact_DH-like_NADP"/>
</dbReference>
<dbReference type="GO" id="GO:0016491">
    <property type="term" value="F:oxidoreductase activity"/>
    <property type="evidence" value="ECO:0007669"/>
    <property type="project" value="UniProtKB-KW"/>
</dbReference>
<name>A0A0Q3HZG8_9HYPH</name>
<dbReference type="Gene3D" id="1.10.1530.10">
    <property type="match status" value="1"/>
</dbReference>
<evidence type="ECO:0000313" key="4">
    <source>
        <dbReference type="EMBL" id="SKB50173.1"/>
    </source>
</evidence>
<keyword evidence="5" id="KW-1185">Reference proteome</keyword>
<accession>A0A0Q3HZG8</accession>
<dbReference type="SUPFAM" id="SSF89733">
    <property type="entry name" value="L-sulfolactate dehydrogenase-like"/>
    <property type="match status" value="1"/>
</dbReference>
<protein>
    <submittedName>
        <fullName evidence="3 4">Sulfolactate dehydrogenase</fullName>
    </submittedName>
</protein>
<dbReference type="InterPro" id="IPR043144">
    <property type="entry name" value="Mal/L-sulf/L-lact_DH-like_ah"/>
</dbReference>
<dbReference type="STRING" id="53254.SAMN05660750_00994"/>
<dbReference type="InterPro" id="IPR036111">
    <property type="entry name" value="Mal/L-sulfo/L-lacto_DH-like_sf"/>
</dbReference>
<proteinExistence type="inferred from homology"/>
<dbReference type="Proteomes" id="UP000051562">
    <property type="component" value="Unassembled WGS sequence"/>
</dbReference>
<evidence type="ECO:0000256" key="1">
    <source>
        <dbReference type="ARBA" id="ARBA00006056"/>
    </source>
</evidence>
<reference evidence="3 5" key="1">
    <citation type="submission" date="2015-10" db="EMBL/GenBank/DDBJ databases">
        <title>Draft genome of Bosea thiooxidans.</title>
        <authorList>
            <person name="Wang X."/>
        </authorList>
    </citation>
    <scope>NUCLEOTIDE SEQUENCE [LARGE SCALE GENOMIC DNA]</scope>
    <source>
        <strain evidence="3 5">CGMCC 9174</strain>
    </source>
</reference>
<dbReference type="PANTHER" id="PTHR11091:SF0">
    <property type="entry name" value="MALATE DEHYDROGENASE"/>
    <property type="match status" value="1"/>
</dbReference>
<dbReference type="AlphaFoldDB" id="A0A0Q3HZG8"/>
<dbReference type="EMBL" id="FUYX01000002">
    <property type="protein sequence ID" value="SKB50173.1"/>
    <property type="molecule type" value="Genomic_DNA"/>
</dbReference>
<dbReference type="OrthoDB" id="9811519at2"/>
<dbReference type="Gene3D" id="3.30.1370.60">
    <property type="entry name" value="Hypothetical oxidoreductase yiak, domain 2"/>
    <property type="match status" value="1"/>
</dbReference>
<organism evidence="3 5">
    <name type="scientific">Bosea thiooxidans</name>
    <dbReference type="NCBI Taxonomy" id="53254"/>
    <lineage>
        <taxon>Bacteria</taxon>
        <taxon>Pseudomonadati</taxon>
        <taxon>Pseudomonadota</taxon>
        <taxon>Alphaproteobacteria</taxon>
        <taxon>Hyphomicrobiales</taxon>
        <taxon>Boseaceae</taxon>
        <taxon>Bosea</taxon>
    </lineage>
</organism>
<comment type="similarity">
    <text evidence="1">Belongs to the LDH2/MDH2 oxidoreductase family.</text>
</comment>
<evidence type="ECO:0000313" key="5">
    <source>
        <dbReference type="Proteomes" id="UP000051562"/>
    </source>
</evidence>
<dbReference type="EMBL" id="LMAR01000080">
    <property type="protein sequence ID" value="KQK28136.1"/>
    <property type="molecule type" value="Genomic_DNA"/>
</dbReference>
<dbReference type="Pfam" id="PF02615">
    <property type="entry name" value="Ldh_2"/>
    <property type="match status" value="1"/>
</dbReference>